<name>A0A368HLP5_9GAMM</name>
<dbReference type="Proteomes" id="UP000253250">
    <property type="component" value="Unassembled WGS sequence"/>
</dbReference>
<evidence type="ECO:0000313" key="3">
    <source>
        <dbReference type="Proteomes" id="UP000253250"/>
    </source>
</evidence>
<proteinExistence type="predicted"/>
<evidence type="ECO:0000256" key="1">
    <source>
        <dbReference type="SAM" id="MobiDB-lite"/>
    </source>
</evidence>
<evidence type="ECO:0000313" key="2">
    <source>
        <dbReference type="EMBL" id="RCN58955.1"/>
    </source>
</evidence>
<accession>A0A368HLP5</accession>
<reference evidence="2 3" key="1">
    <citation type="submission" date="2018-02" db="EMBL/GenBank/DDBJ databases">
        <title>Insights into the biology of acidophilic members of the Acidiferrobacteraceae family derived from comparative genomic analyses.</title>
        <authorList>
            <person name="Issotta F."/>
            <person name="Thyssen C."/>
            <person name="Mena C."/>
            <person name="Moya A."/>
            <person name="Bellenberg S."/>
            <person name="Sproer C."/>
            <person name="Covarrubias P.C."/>
            <person name="Sand W."/>
            <person name="Quatrini R."/>
            <person name="Vera M."/>
        </authorList>
    </citation>
    <scope>NUCLEOTIDE SEQUENCE [LARGE SCALE GENOMIC DNA]</scope>
    <source>
        <strain evidence="3">m-1</strain>
    </source>
</reference>
<dbReference type="EMBL" id="PSYR01000001">
    <property type="protein sequence ID" value="RCN58955.1"/>
    <property type="molecule type" value="Genomic_DNA"/>
</dbReference>
<gene>
    <name evidence="2" type="ORF">C4900_04150</name>
</gene>
<sequence>MGSTTRRAIAMADNGASWRDLPHYKHTGIASKKAAQTPAAERHRAKDAISTALTRCLDGPVGHRRLGQSNDDQRHAQPFAIGAVS</sequence>
<feature type="region of interest" description="Disordered" evidence="1">
    <location>
        <begin position="60"/>
        <end position="85"/>
    </location>
</feature>
<protein>
    <submittedName>
        <fullName evidence="2">Uncharacterized protein</fullName>
    </submittedName>
</protein>
<dbReference type="AlphaFoldDB" id="A0A368HLP5"/>
<keyword evidence="3" id="KW-1185">Reference proteome</keyword>
<organism evidence="2 3">
    <name type="scientific">Acidiferrobacter thiooxydans</name>
    <dbReference type="NCBI Taxonomy" id="163359"/>
    <lineage>
        <taxon>Bacteria</taxon>
        <taxon>Pseudomonadati</taxon>
        <taxon>Pseudomonadota</taxon>
        <taxon>Gammaproteobacteria</taxon>
        <taxon>Acidiferrobacterales</taxon>
        <taxon>Acidiferrobacteraceae</taxon>
        <taxon>Acidiferrobacter</taxon>
    </lineage>
</organism>
<comment type="caution">
    <text evidence="2">The sequence shown here is derived from an EMBL/GenBank/DDBJ whole genome shotgun (WGS) entry which is preliminary data.</text>
</comment>